<dbReference type="OrthoDB" id="9793784at2"/>
<dbReference type="RefSeq" id="WP_091852495.1">
    <property type="nucleotide sequence ID" value="NZ_FOHZ01000011.1"/>
</dbReference>
<keyword evidence="8" id="KW-0249">Electron transport</keyword>
<evidence type="ECO:0000313" key="15">
    <source>
        <dbReference type="EMBL" id="SET51897.1"/>
    </source>
</evidence>
<dbReference type="InterPro" id="IPR052168">
    <property type="entry name" value="Cytochrome_b561_oxidase"/>
</dbReference>
<keyword evidence="5" id="KW-0349">Heme</keyword>
<dbReference type="InterPro" id="IPR016174">
    <property type="entry name" value="Di-haem_cyt_TM"/>
</dbReference>
<keyword evidence="11 13" id="KW-0472">Membrane</keyword>
<evidence type="ECO:0000256" key="1">
    <source>
        <dbReference type="ARBA" id="ARBA00001970"/>
    </source>
</evidence>
<dbReference type="InterPro" id="IPR011577">
    <property type="entry name" value="Cyt_b561_bac/Ni-Hgenase"/>
</dbReference>
<dbReference type="SUPFAM" id="SSF81342">
    <property type="entry name" value="Transmembrane di-heme cytochromes"/>
    <property type="match status" value="1"/>
</dbReference>
<evidence type="ECO:0000256" key="13">
    <source>
        <dbReference type="SAM" id="Phobius"/>
    </source>
</evidence>
<dbReference type="Pfam" id="PF01292">
    <property type="entry name" value="Ni_hydr_CYTB"/>
    <property type="match status" value="1"/>
</dbReference>
<evidence type="ECO:0000256" key="5">
    <source>
        <dbReference type="ARBA" id="ARBA00022617"/>
    </source>
</evidence>
<dbReference type="AlphaFoldDB" id="A0A1I0F265"/>
<dbReference type="Gene3D" id="1.20.950.20">
    <property type="entry name" value="Transmembrane di-heme cytochromes, Chain C"/>
    <property type="match status" value="2"/>
</dbReference>
<evidence type="ECO:0000256" key="12">
    <source>
        <dbReference type="ARBA" id="ARBA00037975"/>
    </source>
</evidence>
<keyword evidence="6 13" id="KW-0812">Transmembrane</keyword>
<keyword evidence="4" id="KW-1003">Cell membrane</keyword>
<dbReference type="PANTHER" id="PTHR30529:SF1">
    <property type="entry name" value="CYTOCHROME B561 HOMOLOG 2"/>
    <property type="match status" value="1"/>
</dbReference>
<evidence type="ECO:0000256" key="7">
    <source>
        <dbReference type="ARBA" id="ARBA00022723"/>
    </source>
</evidence>
<dbReference type="GO" id="GO:0046872">
    <property type="term" value="F:metal ion binding"/>
    <property type="evidence" value="ECO:0007669"/>
    <property type="project" value="UniProtKB-KW"/>
</dbReference>
<keyword evidence="10" id="KW-0408">Iron</keyword>
<evidence type="ECO:0000256" key="8">
    <source>
        <dbReference type="ARBA" id="ARBA00022982"/>
    </source>
</evidence>
<evidence type="ECO:0000313" key="16">
    <source>
        <dbReference type="Proteomes" id="UP000198762"/>
    </source>
</evidence>
<evidence type="ECO:0000259" key="14">
    <source>
        <dbReference type="Pfam" id="PF01292"/>
    </source>
</evidence>
<dbReference type="GO" id="GO:0009055">
    <property type="term" value="F:electron transfer activity"/>
    <property type="evidence" value="ECO:0007669"/>
    <property type="project" value="InterPro"/>
</dbReference>
<feature type="transmembrane region" description="Helical" evidence="13">
    <location>
        <begin position="12"/>
        <end position="35"/>
    </location>
</feature>
<proteinExistence type="inferred from homology"/>
<protein>
    <submittedName>
        <fullName evidence="15">Cytochrome b561</fullName>
    </submittedName>
</protein>
<comment type="similarity">
    <text evidence="12">Belongs to the cytochrome b561 family.</text>
</comment>
<dbReference type="PANTHER" id="PTHR30529">
    <property type="entry name" value="CYTOCHROME B561"/>
    <property type="match status" value="1"/>
</dbReference>
<feature type="transmembrane region" description="Helical" evidence="13">
    <location>
        <begin position="92"/>
        <end position="111"/>
    </location>
</feature>
<dbReference type="STRING" id="430453.SAMN04487962_11197"/>
<evidence type="ECO:0000256" key="9">
    <source>
        <dbReference type="ARBA" id="ARBA00022989"/>
    </source>
</evidence>
<evidence type="ECO:0000256" key="3">
    <source>
        <dbReference type="ARBA" id="ARBA00022448"/>
    </source>
</evidence>
<dbReference type="Proteomes" id="UP000198762">
    <property type="component" value="Unassembled WGS sequence"/>
</dbReference>
<evidence type="ECO:0000256" key="2">
    <source>
        <dbReference type="ARBA" id="ARBA00004651"/>
    </source>
</evidence>
<reference evidence="16" key="1">
    <citation type="submission" date="2016-10" db="EMBL/GenBank/DDBJ databases">
        <authorList>
            <person name="Varghese N."/>
            <person name="Submissions S."/>
        </authorList>
    </citation>
    <scope>NUCLEOTIDE SEQUENCE [LARGE SCALE GENOMIC DNA]</scope>
    <source>
        <strain evidence="16">CGMCC 1.6489</strain>
    </source>
</reference>
<evidence type="ECO:0000256" key="10">
    <source>
        <dbReference type="ARBA" id="ARBA00023004"/>
    </source>
</evidence>
<evidence type="ECO:0000256" key="4">
    <source>
        <dbReference type="ARBA" id="ARBA00022475"/>
    </source>
</evidence>
<comment type="cofactor">
    <cofactor evidence="1">
        <name>heme b</name>
        <dbReference type="ChEBI" id="CHEBI:60344"/>
    </cofactor>
</comment>
<keyword evidence="7" id="KW-0479">Metal-binding</keyword>
<feature type="domain" description="Cytochrome b561 bacterial/Ni-hydrogenase" evidence="14">
    <location>
        <begin position="9"/>
        <end position="180"/>
    </location>
</feature>
<accession>A0A1I0F265</accession>
<gene>
    <name evidence="15" type="ORF">SAMN04487962_11197</name>
</gene>
<dbReference type="GO" id="GO:0005886">
    <property type="term" value="C:plasma membrane"/>
    <property type="evidence" value="ECO:0007669"/>
    <property type="project" value="UniProtKB-SubCell"/>
</dbReference>
<evidence type="ECO:0000256" key="11">
    <source>
        <dbReference type="ARBA" id="ARBA00023136"/>
    </source>
</evidence>
<comment type="subcellular location">
    <subcellularLocation>
        <location evidence="2">Cell membrane</location>
        <topology evidence="2">Multi-pass membrane protein</topology>
    </subcellularLocation>
</comment>
<sequence>MQLRNSPRRFGAVHATLHWLVALAVFGLFGLGYYMVDLGYYDELYRLAPHIHRSVGILLLITVLLRLVWRLADTRPSALGSHSPAEILSARVVHGVLYLLLFTAMFSGYLISTADGSAIRVFNWFEVPSVTGRIKGMEDIAGDVHYWATWGLVVLASLHGLAAIKHHFVDRDDTLRRMLPVALKGRG</sequence>
<keyword evidence="9 13" id="KW-1133">Transmembrane helix</keyword>
<evidence type="ECO:0000256" key="6">
    <source>
        <dbReference type="ARBA" id="ARBA00022692"/>
    </source>
</evidence>
<organism evidence="15 16">
    <name type="scientific">Marinobacter segnicrescens</name>
    <dbReference type="NCBI Taxonomy" id="430453"/>
    <lineage>
        <taxon>Bacteria</taxon>
        <taxon>Pseudomonadati</taxon>
        <taxon>Pseudomonadota</taxon>
        <taxon>Gammaproteobacteria</taxon>
        <taxon>Pseudomonadales</taxon>
        <taxon>Marinobacteraceae</taxon>
        <taxon>Marinobacter</taxon>
    </lineage>
</organism>
<dbReference type="GO" id="GO:0022904">
    <property type="term" value="P:respiratory electron transport chain"/>
    <property type="evidence" value="ECO:0007669"/>
    <property type="project" value="InterPro"/>
</dbReference>
<dbReference type="GO" id="GO:0020037">
    <property type="term" value="F:heme binding"/>
    <property type="evidence" value="ECO:0007669"/>
    <property type="project" value="TreeGrafter"/>
</dbReference>
<keyword evidence="16" id="KW-1185">Reference proteome</keyword>
<dbReference type="EMBL" id="FOHZ01000011">
    <property type="protein sequence ID" value="SET51897.1"/>
    <property type="molecule type" value="Genomic_DNA"/>
</dbReference>
<feature type="transmembrane region" description="Helical" evidence="13">
    <location>
        <begin position="55"/>
        <end position="72"/>
    </location>
</feature>
<feature type="transmembrane region" description="Helical" evidence="13">
    <location>
        <begin position="147"/>
        <end position="168"/>
    </location>
</feature>
<name>A0A1I0F265_9GAMM</name>
<keyword evidence="3" id="KW-0813">Transport</keyword>